<reference evidence="2 3" key="1">
    <citation type="journal article" date="2015" name="Genome Biol.">
        <title>Comparative genomics of Steinernema reveals deeply conserved gene regulatory networks.</title>
        <authorList>
            <person name="Dillman A.R."/>
            <person name="Macchietto M."/>
            <person name="Porter C.F."/>
            <person name="Rogers A."/>
            <person name="Williams B."/>
            <person name="Antoshechkin I."/>
            <person name="Lee M.M."/>
            <person name="Goodwin Z."/>
            <person name="Lu X."/>
            <person name="Lewis E.E."/>
            <person name="Goodrich-Blair H."/>
            <person name="Stock S.P."/>
            <person name="Adams B.J."/>
            <person name="Sternberg P.W."/>
            <person name="Mortazavi A."/>
        </authorList>
    </citation>
    <scope>NUCLEOTIDE SEQUENCE [LARGE SCALE GENOMIC DNA]</scope>
    <source>
        <strain evidence="2 3">ALL</strain>
    </source>
</reference>
<sequence length="225" mass="26455">MWTRVGILLLTYSTQSNLASATVSEWGDDFITFNLTPFMPAPFRYFLSQMSVEDLHDLANVRRILCEQVRTGNISPGAYVEGSYFPDLHFLNVLYEVNMDSPLFGWQNASFETNQQLPNFVSSKNDYTLIKLSNMCTEFYEAFMYHNGYHISYFLLHYLHMRNGLGEARMAVRKLFPRCEKLAQVREVELFYKQQRGQDPKSRRVLKQFMTLLKWLQFNGLLKHI</sequence>
<keyword evidence="3" id="KW-1185">Reference proteome</keyword>
<keyword evidence="1" id="KW-0732">Signal</keyword>
<comment type="caution">
    <text evidence="2">The sequence shown here is derived from an EMBL/GenBank/DDBJ whole genome shotgun (WGS) entry which is preliminary data.</text>
</comment>
<evidence type="ECO:0000313" key="3">
    <source>
        <dbReference type="Proteomes" id="UP000298663"/>
    </source>
</evidence>
<feature type="signal peptide" evidence="1">
    <location>
        <begin position="1"/>
        <end position="21"/>
    </location>
</feature>
<feature type="chain" id="PRO_5020846426" evidence="1">
    <location>
        <begin position="22"/>
        <end position="225"/>
    </location>
</feature>
<organism evidence="2 3">
    <name type="scientific">Steinernema carpocapsae</name>
    <name type="common">Entomopathogenic nematode</name>
    <dbReference type="NCBI Taxonomy" id="34508"/>
    <lineage>
        <taxon>Eukaryota</taxon>
        <taxon>Metazoa</taxon>
        <taxon>Ecdysozoa</taxon>
        <taxon>Nematoda</taxon>
        <taxon>Chromadorea</taxon>
        <taxon>Rhabditida</taxon>
        <taxon>Tylenchina</taxon>
        <taxon>Panagrolaimomorpha</taxon>
        <taxon>Strongyloidoidea</taxon>
        <taxon>Steinernematidae</taxon>
        <taxon>Steinernema</taxon>
    </lineage>
</organism>
<name>A0A4U5M7H3_STECR</name>
<reference evidence="2 3" key="2">
    <citation type="journal article" date="2019" name="G3 (Bethesda)">
        <title>Hybrid Assembly of the Genome of the Entomopathogenic Nematode Steinernema carpocapsae Identifies the X-Chromosome.</title>
        <authorList>
            <person name="Serra L."/>
            <person name="Macchietto M."/>
            <person name="Macias-Munoz A."/>
            <person name="McGill C.J."/>
            <person name="Rodriguez I.M."/>
            <person name="Rodriguez B."/>
            <person name="Murad R."/>
            <person name="Mortazavi A."/>
        </authorList>
    </citation>
    <scope>NUCLEOTIDE SEQUENCE [LARGE SCALE GENOMIC DNA]</scope>
    <source>
        <strain evidence="2 3">ALL</strain>
    </source>
</reference>
<proteinExistence type="predicted"/>
<protein>
    <submittedName>
        <fullName evidence="2">Uncharacterized protein</fullName>
    </submittedName>
</protein>
<evidence type="ECO:0000313" key="2">
    <source>
        <dbReference type="EMBL" id="TKR64533.1"/>
    </source>
</evidence>
<accession>A0A4U5M7H3</accession>
<dbReference type="EMBL" id="AZBU02000009">
    <property type="protein sequence ID" value="TKR64533.1"/>
    <property type="molecule type" value="Genomic_DNA"/>
</dbReference>
<gene>
    <name evidence="2" type="ORF">L596_025046</name>
</gene>
<dbReference type="AlphaFoldDB" id="A0A4U5M7H3"/>
<evidence type="ECO:0000256" key="1">
    <source>
        <dbReference type="SAM" id="SignalP"/>
    </source>
</evidence>
<dbReference type="Proteomes" id="UP000298663">
    <property type="component" value="Unassembled WGS sequence"/>
</dbReference>